<dbReference type="InterPro" id="IPR006131">
    <property type="entry name" value="Asp_carbamoyltransf_Asp/Orn-bd"/>
</dbReference>
<proteinExistence type="predicted"/>
<dbReference type="GO" id="GO:0004585">
    <property type="term" value="F:ornithine carbamoyltransferase activity"/>
    <property type="evidence" value="ECO:0007669"/>
    <property type="project" value="TreeGrafter"/>
</dbReference>
<reference evidence="3" key="1">
    <citation type="submission" date="2013-08" db="EMBL/GenBank/DDBJ databases">
        <authorList>
            <person name="Mendez C."/>
            <person name="Richter M."/>
            <person name="Ferrer M."/>
            <person name="Sanchez J."/>
        </authorList>
    </citation>
    <scope>NUCLEOTIDE SEQUENCE</scope>
</reference>
<dbReference type="SUPFAM" id="SSF53671">
    <property type="entry name" value="Aspartate/ornithine carbamoyltransferase"/>
    <property type="match status" value="1"/>
</dbReference>
<dbReference type="PANTHER" id="PTHR45753:SF3">
    <property type="entry name" value="ORNITHINE TRANSCARBAMYLASE, MITOCHONDRIAL"/>
    <property type="match status" value="1"/>
</dbReference>
<dbReference type="GO" id="GO:0019240">
    <property type="term" value="P:citrulline biosynthetic process"/>
    <property type="evidence" value="ECO:0007669"/>
    <property type="project" value="TreeGrafter"/>
</dbReference>
<organism evidence="3">
    <name type="scientific">mine drainage metagenome</name>
    <dbReference type="NCBI Taxonomy" id="410659"/>
    <lineage>
        <taxon>unclassified sequences</taxon>
        <taxon>metagenomes</taxon>
        <taxon>ecological metagenomes</taxon>
    </lineage>
</organism>
<gene>
    <name evidence="3" type="ORF">B1A_21965</name>
</gene>
<dbReference type="PANTHER" id="PTHR45753">
    <property type="entry name" value="ORNITHINE CARBAMOYLTRANSFERASE, MITOCHONDRIAL"/>
    <property type="match status" value="1"/>
</dbReference>
<dbReference type="InterPro" id="IPR006130">
    <property type="entry name" value="Asp/Orn_carbamoylTrfase"/>
</dbReference>
<dbReference type="GO" id="GO:0042450">
    <property type="term" value="P:L-arginine biosynthetic process via ornithine"/>
    <property type="evidence" value="ECO:0007669"/>
    <property type="project" value="TreeGrafter"/>
</dbReference>
<feature type="domain" description="Aspartate/ornithine carbamoyltransferase Asp/Orn-binding" evidence="2">
    <location>
        <begin position="4"/>
        <end position="96"/>
    </location>
</feature>
<dbReference type="InterPro" id="IPR036901">
    <property type="entry name" value="Asp/Orn_carbamoylTrfase_sf"/>
</dbReference>
<comment type="caution">
    <text evidence="3">The sequence shown here is derived from an EMBL/GenBank/DDBJ whole genome shotgun (WGS) entry which is preliminary data.</text>
</comment>
<evidence type="ECO:0000256" key="1">
    <source>
        <dbReference type="ARBA" id="ARBA00022679"/>
    </source>
</evidence>
<feature type="non-terminal residue" evidence="3">
    <location>
        <position position="1"/>
    </location>
</feature>
<dbReference type="GO" id="GO:0016597">
    <property type="term" value="F:amino acid binding"/>
    <property type="evidence" value="ECO:0007669"/>
    <property type="project" value="InterPro"/>
</dbReference>
<accession>T0Z8T1</accession>
<reference evidence="3" key="2">
    <citation type="journal article" date="2014" name="ISME J.">
        <title>Microbial stratification in low pH oxic and suboxic macroscopic growths along an acid mine drainage.</title>
        <authorList>
            <person name="Mendez-Garcia C."/>
            <person name="Mesa V."/>
            <person name="Sprenger R.R."/>
            <person name="Richter M."/>
            <person name="Diez M.S."/>
            <person name="Solano J."/>
            <person name="Bargiela R."/>
            <person name="Golyshina O.V."/>
            <person name="Manteca A."/>
            <person name="Ramos J.L."/>
            <person name="Gallego J.R."/>
            <person name="Llorente I."/>
            <person name="Martins Dos Santos V.A."/>
            <person name="Jensen O.N."/>
            <person name="Pelaez A.I."/>
            <person name="Sanchez J."/>
            <person name="Ferrer M."/>
        </authorList>
    </citation>
    <scope>NUCLEOTIDE SEQUENCE</scope>
</reference>
<keyword evidence="1 3" id="KW-0808">Transferase</keyword>
<dbReference type="EMBL" id="AUZX01016239">
    <property type="protein sequence ID" value="EQD26190.1"/>
    <property type="molecule type" value="Genomic_DNA"/>
</dbReference>
<dbReference type="EC" id="2.1.3.-" evidence="3"/>
<dbReference type="AlphaFoldDB" id="T0Z8T1"/>
<sequence length="102" mass="11518">WIEDPVLASEKSMVLYTDVWTSMGQEAEKSIRELEFAGYQINDAILQVADPKAVIFHCLPAYRGLEITASAIDGPQSRVFLQAQYRLYLQKAVMLFCLGKDC</sequence>
<dbReference type="PRINTS" id="PR00100">
    <property type="entry name" value="AOTCASE"/>
</dbReference>
<dbReference type="Gene3D" id="3.40.50.1370">
    <property type="entry name" value="Aspartate/ornithine carbamoyltransferase"/>
    <property type="match status" value="1"/>
</dbReference>
<name>T0Z8T1_9ZZZZ</name>
<protein>
    <submittedName>
        <fullName evidence="3">Ornithine carbamoyltransferase</fullName>
        <ecNumber evidence="3">2.1.3.-</ecNumber>
    </submittedName>
</protein>
<evidence type="ECO:0000313" key="3">
    <source>
        <dbReference type="EMBL" id="EQD26190.1"/>
    </source>
</evidence>
<dbReference type="Pfam" id="PF00185">
    <property type="entry name" value="OTCace"/>
    <property type="match status" value="1"/>
</dbReference>
<evidence type="ECO:0000259" key="2">
    <source>
        <dbReference type="Pfam" id="PF00185"/>
    </source>
</evidence>